<name>A0A381X5J0_9ZZZZ</name>
<dbReference type="InterPro" id="IPR011990">
    <property type="entry name" value="TPR-like_helical_dom_sf"/>
</dbReference>
<organism evidence="1">
    <name type="scientific">marine metagenome</name>
    <dbReference type="NCBI Taxonomy" id="408172"/>
    <lineage>
        <taxon>unclassified sequences</taxon>
        <taxon>metagenomes</taxon>
        <taxon>ecological metagenomes</taxon>
    </lineage>
</organism>
<gene>
    <name evidence="1" type="ORF">METZ01_LOCUS112868</name>
</gene>
<evidence type="ECO:0000313" key="1">
    <source>
        <dbReference type="EMBL" id="SVA60014.1"/>
    </source>
</evidence>
<accession>A0A381X5J0</accession>
<dbReference type="EMBL" id="UINC01013994">
    <property type="protein sequence ID" value="SVA60014.1"/>
    <property type="molecule type" value="Genomic_DNA"/>
</dbReference>
<dbReference type="Gene3D" id="1.25.40.10">
    <property type="entry name" value="Tetratricopeptide repeat domain"/>
    <property type="match status" value="1"/>
</dbReference>
<proteinExistence type="predicted"/>
<dbReference type="AlphaFoldDB" id="A0A381X5J0"/>
<protein>
    <submittedName>
        <fullName evidence="1">Uncharacterized protein</fullName>
    </submittedName>
</protein>
<sequence>MTFFTAHHLPSFALRHSLAVVFSVALFSLNTLRGETSTEPKSGARINDEQRSVNDLLGAPLINNPDSSIATENTKFSEETAYSKQQNEKARLKSKDLGATQNTEDAKAVIREVLGLDASTSLKTDFRKASLLRLASHSEQKKAYEEAQKYLSEYLQRYSDDALIPVVLLRQGDLFRKMGAYDLERQKYYDVIKSAPKVKLSGRFDLNYVKRIAFIARSQIADSFYEEAGKLPRHRARDKYVSASEMYARLAEAEQADKRVITLKYVRSLYNQGNHDGVVKAGSSYFQKFENGPERDEDEVRYLVLYSSRHGSTSDQDYLAGYRDWFESPPGHGSNGDALKWRFKAARDLAGELFNEGKYADSLEFYRTLADLLSGTVTRPEEYLYLMLSIKRVLSRAEALEADDIPGPEISNLIEPMLLDIQGRAKSSLVQIPLINAALNGSGNGSFKGGSSGAAEWSSIKPALVKSLDDLSAECEKAYTSILPILYRIALCSERIPSQSALGKYEKIRVGVMDVEAKPGVVDDNAVFSNQEVKFHILKKPAAGNDSQGVLICVWHGIPASGMELKSEDGGEAVKIVDFVGLANLASGTNLHENSLPLKLVSDMSSWRISTLKWEERFKKQVTEIAN</sequence>
<reference evidence="1" key="1">
    <citation type="submission" date="2018-05" db="EMBL/GenBank/DDBJ databases">
        <authorList>
            <person name="Lanie J.A."/>
            <person name="Ng W.-L."/>
            <person name="Kazmierczak K.M."/>
            <person name="Andrzejewski T.M."/>
            <person name="Davidsen T.M."/>
            <person name="Wayne K.J."/>
            <person name="Tettelin H."/>
            <person name="Glass J.I."/>
            <person name="Rusch D."/>
            <person name="Podicherti R."/>
            <person name="Tsui H.-C.T."/>
            <person name="Winkler M.E."/>
        </authorList>
    </citation>
    <scope>NUCLEOTIDE SEQUENCE</scope>
</reference>